<sequence>MAHALDRRTIVFCYLDVKEKILARGMQPMQENLSNSGFTMKDVPGAGKGLFATADCPRSTRLICERPIFISPEVIPIVPGEPTGPHGFPTRYSDGILMTMGDDLRAQFFALHNCKSNIPRDFKGTMDTNNLPVGVLPGYNARHGAVFSVMSRINHSCSPNASYRWDEDRFCGEIRAARPIAKGEELTITYTSVLDSRDERQGTLKAKYAFTCVCQACRIPTDQREHSDARRHTLATLQSHVQQHDAIFSAWTTDAALPDDYIVQCYLEYAKTMEEEALSEPMEWALISHALDRKWTR</sequence>
<dbReference type="EMBL" id="MU277204">
    <property type="protein sequence ID" value="KAI0063123.1"/>
    <property type="molecule type" value="Genomic_DNA"/>
</dbReference>
<reference evidence="1" key="2">
    <citation type="journal article" date="2022" name="New Phytol.">
        <title>Evolutionary transition to the ectomycorrhizal habit in the genomes of a hyperdiverse lineage of mushroom-forming fungi.</title>
        <authorList>
            <person name="Looney B."/>
            <person name="Miyauchi S."/>
            <person name="Morin E."/>
            <person name="Drula E."/>
            <person name="Courty P.E."/>
            <person name="Kohler A."/>
            <person name="Kuo A."/>
            <person name="LaButti K."/>
            <person name="Pangilinan J."/>
            <person name="Lipzen A."/>
            <person name="Riley R."/>
            <person name="Andreopoulos W."/>
            <person name="He G."/>
            <person name="Johnson J."/>
            <person name="Nolan M."/>
            <person name="Tritt A."/>
            <person name="Barry K.W."/>
            <person name="Grigoriev I.V."/>
            <person name="Nagy L.G."/>
            <person name="Hibbett D."/>
            <person name="Henrissat B."/>
            <person name="Matheny P.B."/>
            <person name="Labbe J."/>
            <person name="Martin F.M."/>
        </authorList>
    </citation>
    <scope>NUCLEOTIDE SEQUENCE</scope>
    <source>
        <strain evidence="1">HHB10654</strain>
    </source>
</reference>
<comment type="caution">
    <text evidence="1">The sequence shown here is derived from an EMBL/GenBank/DDBJ whole genome shotgun (WGS) entry which is preliminary data.</text>
</comment>
<dbReference type="Proteomes" id="UP000814140">
    <property type="component" value="Unassembled WGS sequence"/>
</dbReference>
<keyword evidence="2" id="KW-1185">Reference proteome</keyword>
<evidence type="ECO:0000313" key="1">
    <source>
        <dbReference type="EMBL" id="KAI0063123.1"/>
    </source>
</evidence>
<reference evidence="1" key="1">
    <citation type="submission" date="2021-03" db="EMBL/GenBank/DDBJ databases">
        <authorList>
            <consortium name="DOE Joint Genome Institute"/>
            <person name="Ahrendt S."/>
            <person name="Looney B.P."/>
            <person name="Miyauchi S."/>
            <person name="Morin E."/>
            <person name="Drula E."/>
            <person name="Courty P.E."/>
            <person name="Chicoki N."/>
            <person name="Fauchery L."/>
            <person name="Kohler A."/>
            <person name="Kuo A."/>
            <person name="Labutti K."/>
            <person name="Pangilinan J."/>
            <person name="Lipzen A."/>
            <person name="Riley R."/>
            <person name="Andreopoulos W."/>
            <person name="He G."/>
            <person name="Johnson J."/>
            <person name="Barry K.W."/>
            <person name="Grigoriev I.V."/>
            <person name="Nagy L."/>
            <person name="Hibbett D."/>
            <person name="Henrissat B."/>
            <person name="Matheny P.B."/>
            <person name="Labbe J."/>
            <person name="Martin F."/>
        </authorList>
    </citation>
    <scope>NUCLEOTIDE SEQUENCE</scope>
    <source>
        <strain evidence="1">HHB10654</strain>
    </source>
</reference>
<accession>A0ACB8T3M6</accession>
<proteinExistence type="predicted"/>
<organism evidence="1 2">
    <name type="scientific">Artomyces pyxidatus</name>
    <dbReference type="NCBI Taxonomy" id="48021"/>
    <lineage>
        <taxon>Eukaryota</taxon>
        <taxon>Fungi</taxon>
        <taxon>Dikarya</taxon>
        <taxon>Basidiomycota</taxon>
        <taxon>Agaricomycotina</taxon>
        <taxon>Agaricomycetes</taxon>
        <taxon>Russulales</taxon>
        <taxon>Auriscalpiaceae</taxon>
        <taxon>Artomyces</taxon>
    </lineage>
</organism>
<gene>
    <name evidence="1" type="ORF">BV25DRAFT_448202</name>
</gene>
<protein>
    <submittedName>
        <fullName evidence="1">SET domain-containing protein</fullName>
    </submittedName>
</protein>
<evidence type="ECO:0000313" key="2">
    <source>
        <dbReference type="Proteomes" id="UP000814140"/>
    </source>
</evidence>
<name>A0ACB8T3M6_9AGAM</name>